<sequence>MNAKKNVSTMKTERSYHPQNRFETKRRLLTLPHKIVWIVICIVALKAIGTSEELTAILTLLAVFYLVHATLQMALRILFYLIRWLCITAALAWIVCRLLL</sequence>
<evidence type="ECO:0000313" key="4">
    <source>
        <dbReference type="Proteomes" id="UP000018874"/>
    </source>
</evidence>
<keyword evidence="1" id="KW-0812">Transmembrane</keyword>
<protein>
    <submittedName>
        <fullName evidence="3">Uncharacterized protein</fullName>
    </submittedName>
</protein>
<feature type="transmembrane region" description="Helical" evidence="1">
    <location>
        <begin position="28"/>
        <end position="48"/>
    </location>
</feature>
<evidence type="ECO:0000256" key="1">
    <source>
        <dbReference type="SAM" id="Phobius"/>
    </source>
</evidence>
<organism evidence="3 4">
    <name type="scientific">Tannerella sp. oral taxon BU063 isolate Cell 6/7/9</name>
    <dbReference type="NCBI Taxonomy" id="1411021"/>
    <lineage>
        <taxon>Bacteria</taxon>
        <taxon>Pseudomonadati</taxon>
        <taxon>Bacteroidota</taxon>
        <taxon>Bacteroidia</taxon>
        <taxon>Bacteroidales</taxon>
        <taxon>Tannerellaceae</taxon>
        <taxon>Tannerella</taxon>
    </lineage>
</organism>
<dbReference type="EMBL" id="AYYD01001202">
    <property type="protein sequence ID" value="ETK08240.1"/>
    <property type="molecule type" value="Genomic_DNA"/>
</dbReference>
<feature type="transmembrane region" description="Helical" evidence="1">
    <location>
        <begin position="78"/>
        <end position="95"/>
    </location>
</feature>
<dbReference type="Proteomes" id="UP000018874">
    <property type="component" value="Unassembled WGS sequence"/>
</dbReference>
<keyword evidence="4" id="KW-1185">Reference proteome</keyword>
<gene>
    <name evidence="3" type="ORF">T231_13645</name>
    <name evidence="2" type="ORF">T231_13795</name>
</gene>
<accession>W2CM59</accession>
<evidence type="ECO:0000313" key="2">
    <source>
        <dbReference type="EMBL" id="ETK08229.1"/>
    </source>
</evidence>
<dbReference type="AlphaFoldDB" id="W2CM59"/>
<comment type="caution">
    <text evidence="3">The sequence shown here is derived from an EMBL/GenBank/DDBJ whole genome shotgun (WGS) entry which is preliminary data.</text>
</comment>
<dbReference type="EMBL" id="AYYD01001203">
    <property type="protein sequence ID" value="ETK08229.1"/>
    <property type="molecule type" value="Genomic_DNA"/>
</dbReference>
<name>W2CM59_9BACT</name>
<proteinExistence type="predicted"/>
<keyword evidence="1" id="KW-1133">Transmembrane helix</keyword>
<evidence type="ECO:0000313" key="3">
    <source>
        <dbReference type="EMBL" id="ETK08240.1"/>
    </source>
</evidence>
<reference evidence="3 4" key="1">
    <citation type="submission" date="2013-11" db="EMBL/GenBank/DDBJ databases">
        <title>Single cell genomics of uncultured Tannerella BU063 (oral taxon 286).</title>
        <authorList>
            <person name="Beall C.J."/>
            <person name="Campbell A.G."/>
            <person name="Griffen A.L."/>
            <person name="Podar M."/>
            <person name="Leys E.J."/>
        </authorList>
    </citation>
    <scope>NUCLEOTIDE SEQUENCE [LARGE SCALE GENOMIC DNA]</scope>
    <source>
        <strain evidence="3">Cell 6/7/9</strain>
    </source>
</reference>
<keyword evidence="1" id="KW-0472">Membrane</keyword>